<evidence type="ECO:0000313" key="3">
    <source>
        <dbReference type="Proteomes" id="UP000287033"/>
    </source>
</evidence>
<evidence type="ECO:0000313" key="2">
    <source>
        <dbReference type="EMBL" id="GCC46477.1"/>
    </source>
</evidence>
<dbReference type="AlphaFoldDB" id="A0A401TV22"/>
<keyword evidence="3" id="KW-1185">Reference proteome</keyword>
<reference evidence="2 3" key="1">
    <citation type="journal article" date="2018" name="Nat. Ecol. Evol.">
        <title>Shark genomes provide insights into elasmobranch evolution and the origin of vertebrates.</title>
        <authorList>
            <person name="Hara Y"/>
            <person name="Yamaguchi K"/>
            <person name="Onimaru K"/>
            <person name="Kadota M"/>
            <person name="Koyanagi M"/>
            <person name="Keeley SD"/>
            <person name="Tatsumi K"/>
            <person name="Tanaka K"/>
            <person name="Motone F"/>
            <person name="Kageyama Y"/>
            <person name="Nozu R"/>
            <person name="Adachi N"/>
            <person name="Nishimura O"/>
            <person name="Nakagawa R"/>
            <person name="Tanegashima C"/>
            <person name="Kiyatake I"/>
            <person name="Matsumoto R"/>
            <person name="Murakumo K"/>
            <person name="Nishida K"/>
            <person name="Terakita A"/>
            <person name="Kuratani S"/>
            <person name="Sato K"/>
            <person name="Hyodo S Kuraku.S."/>
        </authorList>
    </citation>
    <scope>NUCLEOTIDE SEQUENCE [LARGE SCALE GENOMIC DNA]</scope>
</reference>
<proteinExistence type="predicted"/>
<evidence type="ECO:0000256" key="1">
    <source>
        <dbReference type="SAM" id="MobiDB-lite"/>
    </source>
</evidence>
<organism evidence="2 3">
    <name type="scientific">Chiloscyllium punctatum</name>
    <name type="common">Brownbanded bambooshark</name>
    <name type="synonym">Hemiscyllium punctatum</name>
    <dbReference type="NCBI Taxonomy" id="137246"/>
    <lineage>
        <taxon>Eukaryota</taxon>
        <taxon>Metazoa</taxon>
        <taxon>Chordata</taxon>
        <taxon>Craniata</taxon>
        <taxon>Vertebrata</taxon>
        <taxon>Chondrichthyes</taxon>
        <taxon>Elasmobranchii</taxon>
        <taxon>Galeomorphii</taxon>
        <taxon>Galeoidea</taxon>
        <taxon>Orectolobiformes</taxon>
        <taxon>Hemiscylliidae</taxon>
        <taxon>Chiloscyllium</taxon>
    </lineage>
</organism>
<feature type="non-terminal residue" evidence="2">
    <location>
        <position position="96"/>
    </location>
</feature>
<gene>
    <name evidence="2" type="ORF">chiPu_0030495</name>
</gene>
<dbReference type="EMBL" id="BEZZ01184775">
    <property type="protein sequence ID" value="GCC46477.1"/>
    <property type="molecule type" value="Genomic_DNA"/>
</dbReference>
<name>A0A401TV22_CHIPU</name>
<comment type="caution">
    <text evidence="2">The sequence shown here is derived from an EMBL/GenBank/DDBJ whole genome shotgun (WGS) entry which is preliminary data.</text>
</comment>
<feature type="region of interest" description="Disordered" evidence="1">
    <location>
        <begin position="74"/>
        <end position="96"/>
    </location>
</feature>
<protein>
    <submittedName>
        <fullName evidence="2">Uncharacterized protein</fullName>
    </submittedName>
</protein>
<dbReference type="Proteomes" id="UP000287033">
    <property type="component" value="Unassembled WGS sequence"/>
</dbReference>
<accession>A0A401TV22</accession>
<sequence length="96" mass="10542">MRWVVSGVASRLGNRVALIFEILEARHRAELPLVGTGWLVAPLREQRRAGCGSVRTESIFLLLRQVDQLADLGEGQRETGNRRSGKTATIGDFAIA</sequence>